<dbReference type="Gene3D" id="1.10.1760.20">
    <property type="match status" value="1"/>
</dbReference>
<evidence type="ECO:0000313" key="3">
    <source>
        <dbReference type="Proteomes" id="UP000292886"/>
    </source>
</evidence>
<proteinExistence type="predicted"/>
<dbReference type="InterPro" id="IPR024529">
    <property type="entry name" value="ECF_trnsprt_substrate-spec"/>
</dbReference>
<dbReference type="KEGG" id="wei:EQG49_01270"/>
<feature type="transmembrane region" description="Helical" evidence="1">
    <location>
        <begin position="129"/>
        <end position="150"/>
    </location>
</feature>
<dbReference type="Proteomes" id="UP000292886">
    <property type="component" value="Chromosome"/>
</dbReference>
<accession>A0A4P6YX77</accession>
<feature type="transmembrane region" description="Helical" evidence="1">
    <location>
        <begin position="67"/>
        <end position="92"/>
    </location>
</feature>
<gene>
    <name evidence="2" type="ORF">EQG49_01270</name>
</gene>
<sequence>MTTQQNVSKVRTLTVTALFLATILLQTQVPFLGYIPLGAFIIGVAPTIIQFTVAIGTIVLGTKQGIILAGFFGLISFIRAWTNPVSIGALMFQNPLTAIGARLMIAVVIGVFARKFIIGETGTKLVSRLAIAGFLAAFTNTFFVVLSTWLGFNVMHTTFVGIPDSNLLHWLLISIVGVNGIAEMVVGIFYVPAIAAPLLAFLKHHK</sequence>
<keyword evidence="3" id="KW-1185">Reference proteome</keyword>
<protein>
    <submittedName>
        <fullName evidence="2">ECF transporter S component</fullName>
    </submittedName>
</protein>
<name>A0A4P6YX77_9LACO</name>
<evidence type="ECO:0000256" key="1">
    <source>
        <dbReference type="SAM" id="Phobius"/>
    </source>
</evidence>
<dbReference type="AlphaFoldDB" id="A0A4P6YX77"/>
<dbReference type="EMBL" id="CP037940">
    <property type="protein sequence ID" value="QBO37426.1"/>
    <property type="molecule type" value="Genomic_DNA"/>
</dbReference>
<feature type="transmembrane region" description="Helical" evidence="1">
    <location>
        <begin position="37"/>
        <end position="60"/>
    </location>
</feature>
<evidence type="ECO:0000313" key="2">
    <source>
        <dbReference type="EMBL" id="QBO37426.1"/>
    </source>
</evidence>
<feature type="transmembrane region" description="Helical" evidence="1">
    <location>
        <begin position="170"/>
        <end position="202"/>
    </location>
</feature>
<feature type="transmembrane region" description="Helical" evidence="1">
    <location>
        <begin position="98"/>
        <end position="117"/>
    </location>
</feature>
<keyword evidence="1" id="KW-1133">Transmembrane helix</keyword>
<keyword evidence="1" id="KW-0812">Transmembrane</keyword>
<reference evidence="3" key="1">
    <citation type="submission" date="2019-03" db="EMBL/GenBank/DDBJ databases">
        <title>Weissella sp. 26KH-42 Genome sequencing.</title>
        <authorList>
            <person name="Heo J."/>
            <person name="Kim S.-J."/>
            <person name="Kim J.-S."/>
            <person name="Hong S.-B."/>
            <person name="Kwon S.-W."/>
        </authorList>
    </citation>
    <scope>NUCLEOTIDE SEQUENCE [LARGE SCALE GENOMIC DNA]</scope>
    <source>
        <strain evidence="3">26KH-42</strain>
    </source>
</reference>
<organism evidence="2 3">
    <name type="scientific">Periweissella cryptocerci</name>
    <dbReference type="NCBI Taxonomy" id="2506420"/>
    <lineage>
        <taxon>Bacteria</taxon>
        <taxon>Bacillati</taxon>
        <taxon>Bacillota</taxon>
        <taxon>Bacilli</taxon>
        <taxon>Lactobacillales</taxon>
        <taxon>Lactobacillaceae</taxon>
        <taxon>Periweissella</taxon>
    </lineage>
</organism>
<dbReference type="Pfam" id="PF12822">
    <property type="entry name" value="ECF_trnsprt"/>
    <property type="match status" value="1"/>
</dbReference>
<keyword evidence="1" id="KW-0472">Membrane</keyword>
<dbReference type="OrthoDB" id="9813540at2"/>
<feature type="transmembrane region" description="Helical" evidence="1">
    <location>
        <begin position="12"/>
        <end position="31"/>
    </location>
</feature>